<reference evidence="2" key="1">
    <citation type="submission" date="2023-05" db="EMBL/GenBank/DDBJ databases">
        <authorList>
            <person name="Huff M."/>
        </authorList>
    </citation>
    <scope>NUCLEOTIDE SEQUENCE</scope>
</reference>
<dbReference type="InterPro" id="IPR009091">
    <property type="entry name" value="RCC1/BLIP-II"/>
</dbReference>
<dbReference type="AlphaFoldDB" id="A0AAD1ZBU6"/>
<dbReference type="Proteomes" id="UP000834106">
    <property type="component" value="Chromosome 8"/>
</dbReference>
<dbReference type="InterPro" id="IPR000408">
    <property type="entry name" value="Reg_chr_condens"/>
</dbReference>
<name>A0AAD1ZBU6_9LAMI</name>
<organism evidence="2 3">
    <name type="scientific">Fraxinus pennsylvanica</name>
    <dbReference type="NCBI Taxonomy" id="56036"/>
    <lineage>
        <taxon>Eukaryota</taxon>
        <taxon>Viridiplantae</taxon>
        <taxon>Streptophyta</taxon>
        <taxon>Embryophyta</taxon>
        <taxon>Tracheophyta</taxon>
        <taxon>Spermatophyta</taxon>
        <taxon>Magnoliopsida</taxon>
        <taxon>eudicotyledons</taxon>
        <taxon>Gunneridae</taxon>
        <taxon>Pentapetalae</taxon>
        <taxon>asterids</taxon>
        <taxon>lamiids</taxon>
        <taxon>Lamiales</taxon>
        <taxon>Oleaceae</taxon>
        <taxon>Oleeae</taxon>
        <taxon>Fraxinus</taxon>
    </lineage>
</organism>
<dbReference type="Gene3D" id="2.130.10.30">
    <property type="entry name" value="Regulator of chromosome condensation 1/beta-lactamase-inhibitor protein II"/>
    <property type="match status" value="1"/>
</dbReference>
<keyword evidence="3" id="KW-1185">Reference proteome</keyword>
<dbReference type="Pfam" id="PF13540">
    <property type="entry name" value="RCC1_2"/>
    <property type="match status" value="1"/>
</dbReference>
<sequence length="105" mass="11551">MYSMESYLCPTMEASRYMVGAEGSMGGLDLEMIRAAKWFLERVQLPAGEDIVQALRYDSVSCRGTHSVALTKDGRMYSFGHGDHGRLGYGRKLTTGLPAEVPINS</sequence>
<evidence type="ECO:0000313" key="3">
    <source>
        <dbReference type="Proteomes" id="UP000834106"/>
    </source>
</evidence>
<gene>
    <name evidence="2" type="ORF">FPE_LOCUS14366</name>
</gene>
<feature type="repeat" description="RCC1" evidence="1">
    <location>
        <begin position="74"/>
        <end position="105"/>
    </location>
</feature>
<dbReference type="SUPFAM" id="SSF50985">
    <property type="entry name" value="RCC1/BLIP-II"/>
    <property type="match status" value="1"/>
</dbReference>
<accession>A0AAD1ZBU6</accession>
<proteinExistence type="predicted"/>
<evidence type="ECO:0000256" key="1">
    <source>
        <dbReference type="PROSITE-ProRule" id="PRU00235"/>
    </source>
</evidence>
<dbReference type="PROSITE" id="PS50012">
    <property type="entry name" value="RCC1_3"/>
    <property type="match status" value="1"/>
</dbReference>
<dbReference type="EMBL" id="OU503043">
    <property type="protein sequence ID" value="CAI9766936.1"/>
    <property type="molecule type" value="Genomic_DNA"/>
</dbReference>
<evidence type="ECO:0000313" key="2">
    <source>
        <dbReference type="EMBL" id="CAI9766936.1"/>
    </source>
</evidence>
<protein>
    <submittedName>
        <fullName evidence="2">Uncharacterized protein</fullName>
    </submittedName>
</protein>